<reference evidence="1 3" key="2">
    <citation type="submission" date="2016-06" db="EMBL/GenBank/DDBJ databases">
        <authorList>
            <person name="Kjaerup R.B."/>
            <person name="Dalgaard T.S."/>
            <person name="Juul-Madsen H.R."/>
        </authorList>
    </citation>
    <scope>NUCLEOTIDE SEQUENCE [LARGE SCALE GENOMIC DNA]</scope>
    <source>
        <strain evidence="1 3">1245752.6</strain>
    </source>
</reference>
<gene>
    <name evidence="1" type="ORF">A9W98_24065</name>
    <name evidence="2" type="ORF">AWC08_17720</name>
</gene>
<accession>A0A1A6BEG0</accession>
<dbReference type="Proteomes" id="UP000093757">
    <property type="component" value="Unassembled WGS sequence"/>
</dbReference>
<evidence type="ECO:0000313" key="2">
    <source>
        <dbReference type="EMBL" id="ORV94058.1"/>
    </source>
</evidence>
<evidence type="ECO:0000313" key="4">
    <source>
        <dbReference type="Proteomes" id="UP000193928"/>
    </source>
</evidence>
<evidence type="ECO:0000313" key="3">
    <source>
        <dbReference type="Proteomes" id="UP000093757"/>
    </source>
</evidence>
<dbReference type="AlphaFoldDB" id="A0A1A6BEG0"/>
<dbReference type="EMBL" id="LQOY01000033">
    <property type="protein sequence ID" value="ORV94058.1"/>
    <property type="molecule type" value="Genomic_DNA"/>
</dbReference>
<dbReference type="RefSeq" id="WP_065135047.1">
    <property type="nucleotide sequence ID" value="NZ_JACKSU010000020.1"/>
</dbReference>
<keyword evidence="4" id="KW-1185">Reference proteome</keyword>
<protein>
    <recommendedName>
        <fullName evidence="5">SMI1/KNR4 family protein</fullName>
    </recommendedName>
</protein>
<dbReference type="EMBL" id="MAEM01000347">
    <property type="protein sequence ID" value="OBS00671.1"/>
    <property type="molecule type" value="Genomic_DNA"/>
</dbReference>
<sequence>MFEFLEDYRDMVIDAPNMEGVVLTCRLRDGLTDMEIPIDAPLQARGLWQRTSGGVLMRDLQFGICGLTLNDPDEATKVSRHRAQVGYDVTESDWVVGEFTGDTDMLIVDDNDKVLISAGSYSRENWYLFTSLEDVLKKYIESDAEKYWEINE</sequence>
<dbReference type="Proteomes" id="UP000193928">
    <property type="component" value="Unassembled WGS sequence"/>
</dbReference>
<comment type="caution">
    <text evidence="1">The sequence shown here is derived from an EMBL/GenBank/DDBJ whole genome shotgun (WGS) entry which is preliminary data.</text>
</comment>
<evidence type="ECO:0008006" key="5">
    <source>
        <dbReference type="Google" id="ProtNLM"/>
    </source>
</evidence>
<name>A0A1A6BEG0_MYCGO</name>
<reference evidence="2 4" key="1">
    <citation type="submission" date="2016-01" db="EMBL/GenBank/DDBJ databases">
        <title>The new phylogeny of the genus Mycobacterium.</title>
        <authorList>
            <person name="Tarcisio F."/>
            <person name="Conor M."/>
            <person name="Antonella G."/>
            <person name="Elisabetta G."/>
            <person name="Giulia F.S."/>
            <person name="Sara T."/>
            <person name="Anna F."/>
            <person name="Clotilde B."/>
            <person name="Roberto B."/>
            <person name="Veronica D.S."/>
            <person name="Fabio R."/>
            <person name="Monica P."/>
            <person name="Olivier J."/>
            <person name="Enrico T."/>
            <person name="Nicola S."/>
        </authorList>
    </citation>
    <scope>NUCLEOTIDE SEQUENCE [LARGE SCALE GENOMIC DNA]</scope>
    <source>
        <strain evidence="2 4">DSM 44160</strain>
    </source>
</reference>
<proteinExistence type="predicted"/>
<evidence type="ECO:0000313" key="1">
    <source>
        <dbReference type="EMBL" id="OBS00671.1"/>
    </source>
</evidence>
<organism evidence="1 3">
    <name type="scientific">Mycobacterium gordonae</name>
    <dbReference type="NCBI Taxonomy" id="1778"/>
    <lineage>
        <taxon>Bacteria</taxon>
        <taxon>Bacillati</taxon>
        <taxon>Actinomycetota</taxon>
        <taxon>Actinomycetes</taxon>
        <taxon>Mycobacteriales</taxon>
        <taxon>Mycobacteriaceae</taxon>
        <taxon>Mycobacterium</taxon>
    </lineage>
</organism>
<dbReference type="OrthoDB" id="6685214at2"/>